<evidence type="ECO:0000256" key="6">
    <source>
        <dbReference type="ARBA" id="ARBA00023136"/>
    </source>
</evidence>
<dbReference type="STRING" id="768671.ThimaDRAFT_0637"/>
<dbReference type="PANTHER" id="PTHR30026:SF20">
    <property type="entry name" value="OUTER MEMBRANE PROTEIN TOLC"/>
    <property type="match status" value="1"/>
</dbReference>
<dbReference type="Proteomes" id="UP000005459">
    <property type="component" value="Unassembled WGS sequence"/>
</dbReference>
<evidence type="ECO:0000256" key="5">
    <source>
        <dbReference type="ARBA" id="ARBA00022692"/>
    </source>
</evidence>
<dbReference type="AlphaFoldDB" id="F9U6T5"/>
<gene>
    <name evidence="8" type="ORF">ThimaDRAFT_0637</name>
</gene>
<sequence>MWLVIGVILMILTMVGFCAESDQGAVTLETSGPVTGAIPMTLPEAVLLAVRNNIGLRNAYLGGVLDKYELWVSEGKFVPKGEINMGVNRSRTRAPNKDASMQDSFTLQPQLIWKAPTGADFRFTWNAQGSRGNMLDESGSADLGVSVTQPLLKGGGVSINRISVELARSRYESSRQGLRSTLSSTIGEVIRTYRSLMLARGQLEIERRALERARQLVQTNREQIAAGRMARQDLIQAEADVASREVALASSENSLDQTRLTLIGLLNLDSNIRIHPTEPIEVVDVELDYGRLLAIALEQRPDYLQARLALDNSKLELRLAENDSEWTLNLTASRGITSRSERWIDPLPRQPIGEGWSVGIDLIVPLFDRSQRERRVSAEVQRRQAENSLTELRERIGREILNAMRDIEIQRRQVDLSRRSRELQEQQLAVEREKLNLGRSTNFQVVQFQNDLVNAQNAELNSIVSYLNALTSLDETLGTTLETWRIEIADLPIPAGP</sequence>
<dbReference type="InterPro" id="IPR051906">
    <property type="entry name" value="TolC-like"/>
</dbReference>
<evidence type="ECO:0000313" key="9">
    <source>
        <dbReference type="Proteomes" id="UP000005459"/>
    </source>
</evidence>
<dbReference type="EMBL" id="AFWV01000002">
    <property type="protein sequence ID" value="EGV19961.1"/>
    <property type="molecule type" value="Genomic_DNA"/>
</dbReference>
<reference evidence="8 9" key="1">
    <citation type="submission" date="2011-06" db="EMBL/GenBank/DDBJ databases">
        <title>The draft genome of Thiocapsa marina 5811.</title>
        <authorList>
            <consortium name="US DOE Joint Genome Institute (JGI-PGF)"/>
            <person name="Lucas S."/>
            <person name="Han J."/>
            <person name="Cheng J.-F."/>
            <person name="Goodwin L."/>
            <person name="Pitluck S."/>
            <person name="Peters L."/>
            <person name="Land M.L."/>
            <person name="Hauser L."/>
            <person name="Vogl K."/>
            <person name="Liu Z."/>
            <person name="Imhoff J."/>
            <person name="Thiel V."/>
            <person name="Frigaard N.-U."/>
            <person name="Bryant D."/>
            <person name="Woyke T.J."/>
        </authorList>
    </citation>
    <scope>NUCLEOTIDE SEQUENCE [LARGE SCALE GENOMIC DNA]</scope>
    <source>
        <strain evidence="8 9">5811</strain>
    </source>
</reference>
<keyword evidence="5" id="KW-0812">Transmembrane</keyword>
<evidence type="ECO:0000256" key="7">
    <source>
        <dbReference type="ARBA" id="ARBA00023237"/>
    </source>
</evidence>
<dbReference type="GO" id="GO:0015562">
    <property type="term" value="F:efflux transmembrane transporter activity"/>
    <property type="evidence" value="ECO:0007669"/>
    <property type="project" value="InterPro"/>
</dbReference>
<keyword evidence="6" id="KW-0472">Membrane</keyword>
<organism evidence="8 9">
    <name type="scientific">Thiocapsa marina 5811</name>
    <dbReference type="NCBI Taxonomy" id="768671"/>
    <lineage>
        <taxon>Bacteria</taxon>
        <taxon>Pseudomonadati</taxon>
        <taxon>Pseudomonadota</taxon>
        <taxon>Gammaproteobacteria</taxon>
        <taxon>Chromatiales</taxon>
        <taxon>Chromatiaceae</taxon>
        <taxon>Thiocapsa</taxon>
    </lineage>
</organism>
<protein>
    <submittedName>
        <fullName evidence="8">Outer membrane efflux protein</fullName>
    </submittedName>
</protein>
<keyword evidence="3" id="KW-0813">Transport</keyword>
<dbReference type="Pfam" id="PF02321">
    <property type="entry name" value="OEP"/>
    <property type="match status" value="2"/>
</dbReference>
<evidence type="ECO:0000313" key="8">
    <source>
        <dbReference type="EMBL" id="EGV19961.1"/>
    </source>
</evidence>
<dbReference type="eggNOG" id="COG1538">
    <property type="taxonomic scope" value="Bacteria"/>
</dbReference>
<evidence type="ECO:0000256" key="3">
    <source>
        <dbReference type="ARBA" id="ARBA00022448"/>
    </source>
</evidence>
<dbReference type="InterPro" id="IPR003423">
    <property type="entry name" value="OMP_efflux"/>
</dbReference>
<accession>F9U6T5</accession>
<comment type="subcellular location">
    <subcellularLocation>
        <location evidence="1">Cell outer membrane</location>
    </subcellularLocation>
</comment>
<dbReference type="Gene3D" id="1.20.1600.10">
    <property type="entry name" value="Outer membrane efflux proteins (OEP)"/>
    <property type="match status" value="1"/>
</dbReference>
<keyword evidence="4" id="KW-1134">Transmembrane beta strand</keyword>
<evidence type="ECO:0000256" key="1">
    <source>
        <dbReference type="ARBA" id="ARBA00004442"/>
    </source>
</evidence>
<keyword evidence="7" id="KW-0998">Cell outer membrane</keyword>
<dbReference type="SUPFAM" id="SSF56954">
    <property type="entry name" value="Outer membrane efflux proteins (OEP)"/>
    <property type="match status" value="1"/>
</dbReference>
<dbReference type="PANTHER" id="PTHR30026">
    <property type="entry name" value="OUTER MEMBRANE PROTEIN TOLC"/>
    <property type="match status" value="1"/>
</dbReference>
<dbReference type="PATRIC" id="fig|768671.3.peg.693"/>
<name>F9U6T5_9GAMM</name>
<evidence type="ECO:0000256" key="4">
    <source>
        <dbReference type="ARBA" id="ARBA00022452"/>
    </source>
</evidence>
<dbReference type="GO" id="GO:0009279">
    <property type="term" value="C:cell outer membrane"/>
    <property type="evidence" value="ECO:0007669"/>
    <property type="project" value="UniProtKB-SubCell"/>
</dbReference>
<evidence type="ECO:0000256" key="2">
    <source>
        <dbReference type="ARBA" id="ARBA00007613"/>
    </source>
</evidence>
<dbReference type="GO" id="GO:1990281">
    <property type="term" value="C:efflux pump complex"/>
    <property type="evidence" value="ECO:0007669"/>
    <property type="project" value="TreeGrafter"/>
</dbReference>
<comment type="similarity">
    <text evidence="2">Belongs to the outer membrane factor (OMF) (TC 1.B.17) family.</text>
</comment>
<dbReference type="GO" id="GO:0015288">
    <property type="term" value="F:porin activity"/>
    <property type="evidence" value="ECO:0007669"/>
    <property type="project" value="TreeGrafter"/>
</dbReference>
<keyword evidence="9" id="KW-1185">Reference proteome</keyword>
<proteinExistence type="inferred from homology"/>